<dbReference type="PANTHER" id="PTHR27003">
    <property type="entry name" value="OS07G0166700 PROTEIN"/>
    <property type="match status" value="1"/>
</dbReference>
<dbReference type="PANTHER" id="PTHR27003:SF383">
    <property type="entry name" value="TYROSINE-PROTEIN KINASE, NON-RECEPTOR JAK_TYK2-RELATED"/>
    <property type="match status" value="1"/>
</dbReference>
<protein>
    <submittedName>
        <fullName evidence="2">Kinase-like domain-containing protein</fullName>
    </submittedName>
</protein>
<gene>
    <name evidence="2" type="ORF">Tco_1124680</name>
</gene>
<organism evidence="2 3">
    <name type="scientific">Tanacetum coccineum</name>
    <dbReference type="NCBI Taxonomy" id="301880"/>
    <lineage>
        <taxon>Eukaryota</taxon>
        <taxon>Viridiplantae</taxon>
        <taxon>Streptophyta</taxon>
        <taxon>Embryophyta</taxon>
        <taxon>Tracheophyta</taxon>
        <taxon>Spermatophyta</taxon>
        <taxon>Magnoliopsida</taxon>
        <taxon>eudicotyledons</taxon>
        <taxon>Gunneridae</taxon>
        <taxon>Pentapetalae</taxon>
        <taxon>asterids</taxon>
        <taxon>campanulids</taxon>
        <taxon>Asterales</taxon>
        <taxon>Asteraceae</taxon>
        <taxon>Asteroideae</taxon>
        <taxon>Anthemideae</taxon>
        <taxon>Anthemidinae</taxon>
        <taxon>Tanacetum</taxon>
    </lineage>
</organism>
<dbReference type="SUPFAM" id="SSF56112">
    <property type="entry name" value="Protein kinase-like (PK-like)"/>
    <property type="match status" value="1"/>
</dbReference>
<dbReference type="Proteomes" id="UP001151760">
    <property type="component" value="Unassembled WGS sequence"/>
</dbReference>
<accession>A0ABQ5J6W1</accession>
<sequence length="333" mass="37967">MSSPDQNLKHLKIPLEDILEATNHFSNENFIRQGGFGKIYHGKFKQSGELIVARRLDTKYGQGSKEFWTEILMLSKLEHKNLVSLVGFCDEKNEKIVINKYEANGSLDNCITNPTLTWGMRLHICVGIAHALSYIYYDEKRDFSVIHRNIKSSKILLDYFWAPKLSGFELSVATIASRRNGLCVDDACGSTGYVDPTYVKTGTVTHKSDIYSFGVVLFEVLLGEKAITDNRDIQLAQAAKSRYENEQLDDWINTDLRKQMNGESLKIVLETAYGCLNEDHTKRPNIDQVLENLIKAVNLEREQSNTALYLQRVQTDTVRQSVFLLLFHLTFLS</sequence>
<dbReference type="EMBL" id="BQNB010021614">
    <property type="protein sequence ID" value="GJU08250.1"/>
    <property type="molecule type" value="Genomic_DNA"/>
</dbReference>
<dbReference type="InterPro" id="IPR011009">
    <property type="entry name" value="Kinase-like_dom_sf"/>
</dbReference>
<dbReference type="PROSITE" id="PS50011">
    <property type="entry name" value="PROTEIN_KINASE_DOM"/>
    <property type="match status" value="1"/>
</dbReference>
<dbReference type="InterPro" id="IPR000719">
    <property type="entry name" value="Prot_kinase_dom"/>
</dbReference>
<comment type="caution">
    <text evidence="2">The sequence shown here is derived from an EMBL/GenBank/DDBJ whole genome shotgun (WGS) entry which is preliminary data.</text>
</comment>
<dbReference type="PIRSF" id="PIRSF000654">
    <property type="entry name" value="Integrin-linked_kinase"/>
    <property type="match status" value="1"/>
</dbReference>
<name>A0ABQ5J6W1_9ASTR</name>
<evidence type="ECO:0000259" key="1">
    <source>
        <dbReference type="PROSITE" id="PS50011"/>
    </source>
</evidence>
<reference evidence="2" key="1">
    <citation type="journal article" date="2022" name="Int. J. Mol. Sci.">
        <title>Draft Genome of Tanacetum Coccineum: Genomic Comparison of Closely Related Tanacetum-Family Plants.</title>
        <authorList>
            <person name="Yamashiro T."/>
            <person name="Shiraishi A."/>
            <person name="Nakayama K."/>
            <person name="Satake H."/>
        </authorList>
    </citation>
    <scope>NUCLEOTIDE SEQUENCE</scope>
</reference>
<keyword evidence="3" id="KW-1185">Reference proteome</keyword>
<proteinExistence type="predicted"/>
<evidence type="ECO:0000313" key="3">
    <source>
        <dbReference type="Proteomes" id="UP001151760"/>
    </source>
</evidence>
<dbReference type="Gene3D" id="3.30.200.20">
    <property type="entry name" value="Phosphorylase Kinase, domain 1"/>
    <property type="match status" value="1"/>
</dbReference>
<dbReference type="InterPro" id="IPR045272">
    <property type="entry name" value="ANXUR1/2-like"/>
</dbReference>
<dbReference type="Pfam" id="PF00069">
    <property type="entry name" value="Pkinase"/>
    <property type="match status" value="1"/>
</dbReference>
<feature type="domain" description="Protein kinase" evidence="1">
    <location>
        <begin position="25"/>
        <end position="297"/>
    </location>
</feature>
<evidence type="ECO:0000313" key="2">
    <source>
        <dbReference type="EMBL" id="GJU08250.1"/>
    </source>
</evidence>
<dbReference type="Gene3D" id="1.10.510.10">
    <property type="entry name" value="Transferase(Phosphotransferase) domain 1"/>
    <property type="match status" value="1"/>
</dbReference>
<reference evidence="2" key="2">
    <citation type="submission" date="2022-01" db="EMBL/GenBank/DDBJ databases">
        <authorList>
            <person name="Yamashiro T."/>
            <person name="Shiraishi A."/>
            <person name="Satake H."/>
            <person name="Nakayama K."/>
        </authorList>
    </citation>
    <scope>NUCLEOTIDE SEQUENCE</scope>
</reference>